<organism evidence="2 3">
    <name type="scientific">Cryptosporidium muris (strain RN66)</name>
    <dbReference type="NCBI Taxonomy" id="441375"/>
    <lineage>
        <taxon>Eukaryota</taxon>
        <taxon>Sar</taxon>
        <taxon>Alveolata</taxon>
        <taxon>Apicomplexa</taxon>
        <taxon>Conoidasida</taxon>
        <taxon>Coccidia</taxon>
        <taxon>Eucoccidiorida</taxon>
        <taxon>Eimeriorina</taxon>
        <taxon>Cryptosporidiidae</taxon>
        <taxon>Cryptosporidium</taxon>
    </lineage>
</organism>
<dbReference type="AlphaFoldDB" id="B6AHE4"/>
<accession>B6AHE4</accession>
<sequence>MQTFFPLFNRQRASDPPIAYHMYPVQQSYPISNYPNNYHNHNPYYNIDEPELHISDQHFSSDEYQNNTSEGPVCCPHEIQKSKIHRVSPNSRVRKQLFMADRNRLPKFRDPWRYLDQSTQSHTEQPLSRDEARRIREIWQDTRAQYDPSDHEIEEEYLYEEEYNDENAERRRIELVEKGAKLVRYSYHYQLPTISALIKSTNPEQFRSRALSPIAEAYRSPKHNQQGDEISNEGFEEQKADEPFIGRTYHRSTYPIMEHNNRTENSFINDNWVYHNQESNEDHYQNQAHYDESLDYSKTNPNENLLLSSNEHDAIHKLGIKDNYTPSHRHSTTGFEYETPPQSGHRRLTSPAALLSTERSINRRPPPQISILEPIDTTEELVSPVTTQGRNYKTPRIGKITSQDDNKLNYSSGEIESGKEKPLLESPSGKQTIVFHMLPDTNVNSSSATILADPDTQNIVTEIHITPGVDINITSTPSGPSIEYEVSKEKTAKAQINFSSESTTKLIPKRKENISNARNNADNFSGDVSNSIEEINNKKNHFRKVDKGGINSVIDSEYTTQDFPHSYEPKINTDDYEVQLHSSNNLNNSSREKKKMAFQNQKHSNGYPNRLLNMLTCSNIETADLHTFRSLTPVEVKTLKH</sequence>
<reference evidence="2" key="1">
    <citation type="submission" date="2008-06" db="EMBL/GenBank/DDBJ databases">
        <authorList>
            <person name="Lorenzi H."/>
            <person name="Inman J."/>
            <person name="Miller J."/>
            <person name="Schobel S."/>
            <person name="Amedeo P."/>
            <person name="Caler E.V."/>
            <person name="da Silva J."/>
        </authorList>
    </citation>
    <scope>NUCLEOTIDE SEQUENCE [LARGE SCALE GENOMIC DNA]</scope>
    <source>
        <strain evidence="2">RN66</strain>
    </source>
</reference>
<feature type="region of interest" description="Disordered" evidence="1">
    <location>
        <begin position="584"/>
        <end position="607"/>
    </location>
</feature>
<dbReference type="EMBL" id="DS989734">
    <property type="protein sequence ID" value="EEA07639.1"/>
    <property type="molecule type" value="Genomic_DNA"/>
</dbReference>
<feature type="compositionally biased region" description="Polar residues" evidence="1">
    <location>
        <begin position="598"/>
        <end position="607"/>
    </location>
</feature>
<protein>
    <submittedName>
        <fullName evidence="2">Uncharacterized protein</fullName>
    </submittedName>
</protein>
<dbReference type="RefSeq" id="XP_002141988.1">
    <property type="nucleotide sequence ID" value="XM_002141952.1"/>
</dbReference>
<keyword evidence="3" id="KW-1185">Reference proteome</keyword>
<dbReference type="GeneID" id="6997082"/>
<evidence type="ECO:0000313" key="3">
    <source>
        <dbReference type="Proteomes" id="UP000001460"/>
    </source>
</evidence>
<evidence type="ECO:0000256" key="1">
    <source>
        <dbReference type="SAM" id="MobiDB-lite"/>
    </source>
</evidence>
<gene>
    <name evidence="2" type="ORF">CMU_005620</name>
</gene>
<feature type="region of interest" description="Disordered" evidence="1">
    <location>
        <begin position="382"/>
        <end position="426"/>
    </location>
</feature>
<name>B6AHE4_CRYMR</name>
<dbReference type="OrthoDB" id="340641at2759"/>
<dbReference type="Proteomes" id="UP000001460">
    <property type="component" value="Unassembled WGS sequence"/>
</dbReference>
<proteinExistence type="predicted"/>
<dbReference type="VEuPathDB" id="CryptoDB:CMU_005620"/>
<evidence type="ECO:0000313" key="2">
    <source>
        <dbReference type="EMBL" id="EEA07639.1"/>
    </source>
</evidence>